<name>A0ABV6R174_9CAUL</name>
<evidence type="ECO:0000259" key="3">
    <source>
        <dbReference type="Pfam" id="PF13439"/>
    </source>
</evidence>
<gene>
    <name evidence="4" type="ORF">ACFFGE_00790</name>
</gene>
<dbReference type="InterPro" id="IPR001296">
    <property type="entry name" value="Glyco_trans_1"/>
</dbReference>
<dbReference type="EMBL" id="JBHLSW010000002">
    <property type="protein sequence ID" value="MFC0632418.1"/>
    <property type="molecule type" value="Genomic_DNA"/>
</dbReference>
<feature type="domain" description="Glycosyl transferase family 1" evidence="2">
    <location>
        <begin position="251"/>
        <end position="402"/>
    </location>
</feature>
<dbReference type="Gene3D" id="3.40.50.2000">
    <property type="entry name" value="Glycogen Phosphorylase B"/>
    <property type="match status" value="2"/>
</dbReference>
<organism evidence="4 5">
    <name type="scientific">Brevundimonas balnearis</name>
    <dbReference type="NCBI Taxonomy" id="1572858"/>
    <lineage>
        <taxon>Bacteria</taxon>
        <taxon>Pseudomonadati</taxon>
        <taxon>Pseudomonadota</taxon>
        <taxon>Alphaproteobacteria</taxon>
        <taxon>Caulobacterales</taxon>
        <taxon>Caulobacteraceae</taxon>
        <taxon>Brevundimonas</taxon>
    </lineage>
</organism>
<proteinExistence type="predicted"/>
<keyword evidence="1" id="KW-0808">Transferase</keyword>
<dbReference type="InterPro" id="IPR028098">
    <property type="entry name" value="Glyco_trans_4-like_N"/>
</dbReference>
<dbReference type="RefSeq" id="WP_376833346.1">
    <property type="nucleotide sequence ID" value="NZ_JBHLSW010000002.1"/>
</dbReference>
<reference evidence="4 5" key="1">
    <citation type="submission" date="2024-09" db="EMBL/GenBank/DDBJ databases">
        <authorList>
            <person name="Sun Q."/>
            <person name="Mori K."/>
        </authorList>
    </citation>
    <scope>NUCLEOTIDE SEQUENCE [LARGE SCALE GENOMIC DNA]</scope>
    <source>
        <strain evidence="4 5">NCAIM B.02621</strain>
    </source>
</reference>
<dbReference type="Pfam" id="PF13439">
    <property type="entry name" value="Glyco_transf_4"/>
    <property type="match status" value="1"/>
</dbReference>
<dbReference type="CDD" id="cd03809">
    <property type="entry name" value="GT4_MtfB-like"/>
    <property type="match status" value="1"/>
</dbReference>
<evidence type="ECO:0000313" key="4">
    <source>
        <dbReference type="EMBL" id="MFC0632418.1"/>
    </source>
</evidence>
<evidence type="ECO:0000259" key="2">
    <source>
        <dbReference type="Pfam" id="PF00534"/>
    </source>
</evidence>
<feature type="domain" description="Glycosyltransferase subfamily 4-like N-terminal" evidence="3">
    <location>
        <begin position="112"/>
        <end position="222"/>
    </location>
</feature>
<dbReference type="Proteomes" id="UP001589906">
    <property type="component" value="Unassembled WGS sequence"/>
</dbReference>
<keyword evidence="5" id="KW-1185">Reference proteome</keyword>
<sequence length="430" mass="47353">MPEVCVDGFNLSIPKGSGIATYGRNLLKAYGDLGWTPGVLHGPAHLGGDGLLRNISLLDAPQGQKPLPKLERWARTLRSPLGRRASRVDVTGEVIRPPDDELQHLAQRHWAAARIFELSQRSQRAYGRFTPLKFDGGGPDIAHWTCPLPIWAPGRVNLLTLHDIIPIRLPYTTTDDKHRYVELCRESAKRADHILAVSETTRRDAINLLGIEPGRITTTYQSVSLPDDILAMDDEALERELGGVFDLRPRSYFLFFGALEPKKNVRRLLEAYLTSGVQAPLVVVGGRAWLDGGEATLLSAAATPIDHVRRGRVIQYDFLGRGLLLRLIRGARATLFPSLYEGFGLPALESMALGTPVIASTEGSLPEVVGDAGVLVDPYAVEALREAITRMDADEDLRSDLALRGPVRARMFSPEAHRERLRDVLDRVGA</sequence>
<comment type="caution">
    <text evidence="4">The sequence shown here is derived from an EMBL/GenBank/DDBJ whole genome shotgun (WGS) entry which is preliminary data.</text>
</comment>
<evidence type="ECO:0000256" key="1">
    <source>
        <dbReference type="ARBA" id="ARBA00022679"/>
    </source>
</evidence>
<dbReference type="Pfam" id="PF00534">
    <property type="entry name" value="Glycos_transf_1"/>
    <property type="match status" value="1"/>
</dbReference>
<evidence type="ECO:0000313" key="5">
    <source>
        <dbReference type="Proteomes" id="UP001589906"/>
    </source>
</evidence>
<protein>
    <submittedName>
        <fullName evidence="4">Glycosyltransferase family 4 protein</fullName>
    </submittedName>
</protein>
<dbReference type="SUPFAM" id="SSF53756">
    <property type="entry name" value="UDP-Glycosyltransferase/glycogen phosphorylase"/>
    <property type="match status" value="1"/>
</dbReference>
<dbReference type="PANTHER" id="PTHR46401">
    <property type="entry name" value="GLYCOSYLTRANSFERASE WBBK-RELATED"/>
    <property type="match status" value="1"/>
</dbReference>
<accession>A0ABV6R174</accession>
<dbReference type="PANTHER" id="PTHR46401:SF2">
    <property type="entry name" value="GLYCOSYLTRANSFERASE WBBK-RELATED"/>
    <property type="match status" value="1"/>
</dbReference>